<evidence type="ECO:0000313" key="3">
    <source>
        <dbReference type="EMBL" id="KAK1594623.1"/>
    </source>
</evidence>
<accession>A0AAD8Q2N4</accession>
<reference evidence="3" key="1">
    <citation type="submission" date="2021-06" db="EMBL/GenBank/DDBJ databases">
        <title>Comparative genomics, transcriptomics and evolutionary studies reveal genomic signatures of adaptation to plant cell wall in hemibiotrophic fungi.</title>
        <authorList>
            <consortium name="DOE Joint Genome Institute"/>
            <person name="Baroncelli R."/>
            <person name="Diaz J.F."/>
            <person name="Benocci T."/>
            <person name="Peng M."/>
            <person name="Battaglia E."/>
            <person name="Haridas S."/>
            <person name="Andreopoulos W."/>
            <person name="Labutti K."/>
            <person name="Pangilinan J."/>
            <person name="Floch G.L."/>
            <person name="Makela M.R."/>
            <person name="Henrissat B."/>
            <person name="Grigoriev I.V."/>
            <person name="Crouch J.A."/>
            <person name="De Vries R.P."/>
            <person name="Sukno S.A."/>
            <person name="Thon M.R."/>
        </authorList>
    </citation>
    <scope>NUCLEOTIDE SEQUENCE</scope>
    <source>
        <strain evidence="3">CBS 125086</strain>
    </source>
</reference>
<feature type="compositionally biased region" description="Basic and acidic residues" evidence="1">
    <location>
        <begin position="119"/>
        <end position="130"/>
    </location>
</feature>
<feature type="chain" id="PRO_5042037951" description="Secreted protein" evidence="2">
    <location>
        <begin position="17"/>
        <end position="130"/>
    </location>
</feature>
<dbReference type="EMBL" id="JAHLJV010000019">
    <property type="protein sequence ID" value="KAK1594623.1"/>
    <property type="molecule type" value="Genomic_DNA"/>
</dbReference>
<gene>
    <name evidence="3" type="ORF">LY79DRAFT_135075</name>
</gene>
<dbReference type="AlphaFoldDB" id="A0AAD8Q2N4"/>
<protein>
    <recommendedName>
        <fullName evidence="5">Secreted protein</fullName>
    </recommendedName>
</protein>
<name>A0AAD8Q2N4_9PEZI</name>
<evidence type="ECO:0000256" key="2">
    <source>
        <dbReference type="SAM" id="SignalP"/>
    </source>
</evidence>
<keyword evidence="4" id="KW-1185">Reference proteome</keyword>
<proteinExistence type="predicted"/>
<sequence>MRVAYCLLATMTYSSAVMTVRSQREVDPRRTGALATHLPFTMLGQMKSSDSWTLPSAPVPTKLAHQALVADTGCPNLRVQVNLTGRTRLTIWPSLFVHPLRTPTHPAKTSRATVASTDGRWRPDRTGLAT</sequence>
<dbReference type="Proteomes" id="UP001230504">
    <property type="component" value="Unassembled WGS sequence"/>
</dbReference>
<evidence type="ECO:0008006" key="5">
    <source>
        <dbReference type="Google" id="ProtNLM"/>
    </source>
</evidence>
<keyword evidence="2" id="KW-0732">Signal</keyword>
<feature type="region of interest" description="Disordered" evidence="1">
    <location>
        <begin position="103"/>
        <end position="130"/>
    </location>
</feature>
<evidence type="ECO:0000256" key="1">
    <source>
        <dbReference type="SAM" id="MobiDB-lite"/>
    </source>
</evidence>
<organism evidence="3 4">
    <name type="scientific">Colletotrichum navitas</name>
    <dbReference type="NCBI Taxonomy" id="681940"/>
    <lineage>
        <taxon>Eukaryota</taxon>
        <taxon>Fungi</taxon>
        <taxon>Dikarya</taxon>
        <taxon>Ascomycota</taxon>
        <taxon>Pezizomycotina</taxon>
        <taxon>Sordariomycetes</taxon>
        <taxon>Hypocreomycetidae</taxon>
        <taxon>Glomerellales</taxon>
        <taxon>Glomerellaceae</taxon>
        <taxon>Colletotrichum</taxon>
        <taxon>Colletotrichum graminicola species complex</taxon>
    </lineage>
</organism>
<dbReference type="RefSeq" id="XP_060415785.1">
    <property type="nucleotide sequence ID" value="XM_060550895.1"/>
</dbReference>
<feature type="signal peptide" evidence="2">
    <location>
        <begin position="1"/>
        <end position="16"/>
    </location>
</feature>
<evidence type="ECO:0000313" key="4">
    <source>
        <dbReference type="Proteomes" id="UP001230504"/>
    </source>
</evidence>
<dbReference type="GeneID" id="85435135"/>
<comment type="caution">
    <text evidence="3">The sequence shown here is derived from an EMBL/GenBank/DDBJ whole genome shotgun (WGS) entry which is preliminary data.</text>
</comment>